<comment type="caution">
    <text evidence="1">The sequence shown here is derived from an EMBL/GenBank/DDBJ whole genome shotgun (WGS) entry which is preliminary data.</text>
</comment>
<dbReference type="EMBL" id="BEZZ01224285">
    <property type="protein sequence ID" value="GCC47816.1"/>
    <property type="molecule type" value="Genomic_DNA"/>
</dbReference>
<dbReference type="Gene3D" id="3.40.710.10">
    <property type="entry name" value="DD-peptidase/beta-lactamase superfamily"/>
    <property type="match status" value="1"/>
</dbReference>
<sequence length="133" mass="14626">MSTSWAQAAGGAIADARDVDRWMRAVLKGRVVPPKQQAEWMALVSIRTGEPIADVTADDPRGFSLGLGKAVLGSFGAHWFYQGETLGYRTLYVWFEKEELMITLQTNSQPAAEADKLHDLVGVIYDIVRGDAK</sequence>
<keyword evidence="2" id="KW-1185">Reference proteome</keyword>
<dbReference type="InterPro" id="IPR012338">
    <property type="entry name" value="Beta-lactam/transpept-like"/>
</dbReference>
<dbReference type="AlphaFoldDB" id="A0A401TYY5"/>
<gene>
    <name evidence="1" type="ORF">chiPu_0031985</name>
</gene>
<reference evidence="1 2" key="1">
    <citation type="journal article" date="2018" name="Nat. Ecol. Evol.">
        <title>Shark genomes provide insights into elasmobranch evolution and the origin of vertebrates.</title>
        <authorList>
            <person name="Hara Y"/>
            <person name="Yamaguchi K"/>
            <person name="Onimaru K"/>
            <person name="Kadota M"/>
            <person name="Koyanagi M"/>
            <person name="Keeley SD"/>
            <person name="Tatsumi K"/>
            <person name="Tanaka K"/>
            <person name="Motone F"/>
            <person name="Kageyama Y"/>
            <person name="Nozu R"/>
            <person name="Adachi N"/>
            <person name="Nishimura O"/>
            <person name="Nakagawa R"/>
            <person name="Tanegashima C"/>
            <person name="Kiyatake I"/>
            <person name="Matsumoto R"/>
            <person name="Murakumo K"/>
            <person name="Nishida K"/>
            <person name="Terakita A"/>
            <person name="Kuratani S"/>
            <person name="Sato K"/>
            <person name="Hyodo S Kuraku.S."/>
        </authorList>
    </citation>
    <scope>NUCLEOTIDE SEQUENCE [LARGE SCALE GENOMIC DNA]</scope>
</reference>
<proteinExistence type="predicted"/>
<evidence type="ECO:0000313" key="1">
    <source>
        <dbReference type="EMBL" id="GCC47816.1"/>
    </source>
</evidence>
<dbReference type="Proteomes" id="UP000287033">
    <property type="component" value="Unassembled WGS sequence"/>
</dbReference>
<evidence type="ECO:0000313" key="2">
    <source>
        <dbReference type="Proteomes" id="UP000287033"/>
    </source>
</evidence>
<organism evidence="1 2">
    <name type="scientific">Chiloscyllium punctatum</name>
    <name type="common">Brownbanded bambooshark</name>
    <name type="synonym">Hemiscyllium punctatum</name>
    <dbReference type="NCBI Taxonomy" id="137246"/>
    <lineage>
        <taxon>Eukaryota</taxon>
        <taxon>Metazoa</taxon>
        <taxon>Chordata</taxon>
        <taxon>Craniata</taxon>
        <taxon>Vertebrata</taxon>
        <taxon>Chondrichthyes</taxon>
        <taxon>Elasmobranchii</taxon>
        <taxon>Galeomorphii</taxon>
        <taxon>Galeoidea</taxon>
        <taxon>Orectolobiformes</taxon>
        <taxon>Hemiscylliidae</taxon>
        <taxon>Chiloscyllium</taxon>
    </lineage>
</organism>
<name>A0A401TYY5_CHIPU</name>
<dbReference type="SUPFAM" id="SSF56601">
    <property type="entry name" value="beta-lactamase/transpeptidase-like"/>
    <property type="match status" value="1"/>
</dbReference>
<protein>
    <submittedName>
        <fullName evidence="1">Uncharacterized protein</fullName>
    </submittedName>
</protein>
<accession>A0A401TYY5</accession>